<accession>A0A6P0UK01</accession>
<gene>
    <name evidence="1" type="ORF">GWK08_09315</name>
</gene>
<dbReference type="Pfam" id="PF07676">
    <property type="entry name" value="PD40"/>
    <property type="match status" value="4"/>
</dbReference>
<dbReference type="InterPro" id="IPR011659">
    <property type="entry name" value="WD40"/>
</dbReference>
<dbReference type="Gene3D" id="2.120.10.30">
    <property type="entry name" value="TolB, C-terminal domain"/>
    <property type="match status" value="1"/>
</dbReference>
<reference evidence="1 2" key="1">
    <citation type="submission" date="2020-01" db="EMBL/GenBank/DDBJ databases">
        <title>Leptobacterium flavescens.</title>
        <authorList>
            <person name="Wang G."/>
        </authorList>
    </citation>
    <scope>NUCLEOTIDE SEQUENCE [LARGE SCALE GENOMIC DNA]</scope>
    <source>
        <strain evidence="1 2">KCTC 22160</strain>
    </source>
</reference>
<keyword evidence="2" id="KW-1185">Reference proteome</keyword>
<sequence>MNKLIITGLILMSLVSCKKKTEPEELKLNIGDMINYEPEMLAPGVISGAAFEGHASVSPDGKEIYYSVYSNDHAYSTIVYSVRTGGKWEEPRIAPFSGKYRDGSPALSPDGMRLYFSSNRPVNGKEQNASNDIWYVNRTGTGWSEAIHLDNSINTPYNEFSPSVDRDGNLYFCSNRPEGYGDMDVYYSEYYEGTYKKAVILNDSVNSVYHEGNVGVSPDGNQLFIMIQHKPGDYGYDDIHYSKKIDGKWSKAKNIGPKVNTYTYDFSPKISPDGKVLYFSSRINRDFNQPDSLYTYRSFLQYLNSPLNGFGNIFRIELDKLDLDDE</sequence>
<dbReference type="EMBL" id="JAABOO010000002">
    <property type="protein sequence ID" value="NER13635.1"/>
    <property type="molecule type" value="Genomic_DNA"/>
</dbReference>
<organism evidence="1 2">
    <name type="scientific">Leptobacterium flavescens</name>
    <dbReference type="NCBI Taxonomy" id="472055"/>
    <lineage>
        <taxon>Bacteria</taxon>
        <taxon>Pseudomonadati</taxon>
        <taxon>Bacteroidota</taxon>
        <taxon>Flavobacteriia</taxon>
        <taxon>Flavobacteriales</taxon>
        <taxon>Flavobacteriaceae</taxon>
        <taxon>Leptobacterium</taxon>
    </lineage>
</organism>
<comment type="caution">
    <text evidence="1">The sequence shown here is derived from an EMBL/GenBank/DDBJ whole genome shotgun (WGS) entry which is preliminary data.</text>
</comment>
<dbReference type="SUPFAM" id="SSF82171">
    <property type="entry name" value="DPP6 N-terminal domain-like"/>
    <property type="match status" value="1"/>
</dbReference>
<protein>
    <recommendedName>
        <fullName evidence="3">Exo-alpha-sialidase</fullName>
    </recommendedName>
</protein>
<dbReference type="PROSITE" id="PS51257">
    <property type="entry name" value="PROKAR_LIPOPROTEIN"/>
    <property type="match status" value="1"/>
</dbReference>
<dbReference type="RefSeq" id="WP_163606702.1">
    <property type="nucleotide sequence ID" value="NZ_JAABOO010000002.1"/>
</dbReference>
<evidence type="ECO:0000313" key="1">
    <source>
        <dbReference type="EMBL" id="NER13635.1"/>
    </source>
</evidence>
<proteinExistence type="predicted"/>
<evidence type="ECO:0008006" key="3">
    <source>
        <dbReference type="Google" id="ProtNLM"/>
    </source>
</evidence>
<dbReference type="InterPro" id="IPR011042">
    <property type="entry name" value="6-blade_b-propeller_TolB-like"/>
</dbReference>
<dbReference type="AlphaFoldDB" id="A0A6P0UK01"/>
<dbReference type="Proteomes" id="UP000468581">
    <property type="component" value="Unassembled WGS sequence"/>
</dbReference>
<evidence type="ECO:0000313" key="2">
    <source>
        <dbReference type="Proteomes" id="UP000468581"/>
    </source>
</evidence>
<name>A0A6P0UK01_9FLAO</name>